<organism evidence="1 2">
    <name type="scientific">Oldenlandia corymbosa var. corymbosa</name>
    <dbReference type="NCBI Taxonomy" id="529605"/>
    <lineage>
        <taxon>Eukaryota</taxon>
        <taxon>Viridiplantae</taxon>
        <taxon>Streptophyta</taxon>
        <taxon>Embryophyta</taxon>
        <taxon>Tracheophyta</taxon>
        <taxon>Spermatophyta</taxon>
        <taxon>Magnoliopsida</taxon>
        <taxon>eudicotyledons</taxon>
        <taxon>Gunneridae</taxon>
        <taxon>Pentapetalae</taxon>
        <taxon>asterids</taxon>
        <taxon>lamiids</taxon>
        <taxon>Gentianales</taxon>
        <taxon>Rubiaceae</taxon>
        <taxon>Rubioideae</taxon>
        <taxon>Spermacoceae</taxon>
        <taxon>Hedyotis-Oldenlandia complex</taxon>
        <taxon>Oldenlandia</taxon>
    </lineage>
</organism>
<reference evidence="1" key="1">
    <citation type="submission" date="2023-03" db="EMBL/GenBank/DDBJ databases">
        <authorList>
            <person name="Julca I."/>
        </authorList>
    </citation>
    <scope>NUCLEOTIDE SEQUENCE</scope>
</reference>
<gene>
    <name evidence="1" type="ORF">OLC1_LOCUS8992</name>
</gene>
<keyword evidence="2" id="KW-1185">Reference proteome</keyword>
<dbReference type="AlphaFoldDB" id="A0AAV1CV92"/>
<evidence type="ECO:0000313" key="2">
    <source>
        <dbReference type="Proteomes" id="UP001161247"/>
    </source>
</evidence>
<protein>
    <submittedName>
        <fullName evidence="1">OLC1v1035608C1</fullName>
    </submittedName>
</protein>
<sequence length="313" mass="35152">MSGAKRKRTPPWLQNPMEMQVRKTPVLGVFLTGVHSGLPYQNVGPFSNPPDSTTQERKGIEFCGKNRDTADEWVVCRVFHKNTGINNRRSPLRDLARADSFLDHFLNDDDPSLPPLMDNEIPCCSTDKACSIFPRDDEEELKVAGLESSSGKLFMPAYYNYANKNSMEASSSSTTCQNSNLYYCHPPSLNPISTTNIRDDNYCSEKRHQNSCFKVTSPPPGYNYQQANSSNVSAAIQGVLQSNRKYCKMEPFYSSNINNNNSMLSPSQDTGISYDLAPEISSIHQNNKSYREDLPGVSVDPSMSDLDSLWEYY</sequence>
<dbReference type="Proteomes" id="UP001161247">
    <property type="component" value="Chromosome 3"/>
</dbReference>
<evidence type="ECO:0000313" key="1">
    <source>
        <dbReference type="EMBL" id="CAI9098880.1"/>
    </source>
</evidence>
<name>A0AAV1CV92_OLDCO</name>
<proteinExistence type="predicted"/>
<accession>A0AAV1CV92</accession>
<dbReference type="EMBL" id="OX459120">
    <property type="protein sequence ID" value="CAI9098880.1"/>
    <property type="molecule type" value="Genomic_DNA"/>
</dbReference>